<reference evidence="1 2" key="1">
    <citation type="submission" date="2019-12" db="EMBL/GenBank/DDBJ databases">
        <title>Complete genome sequence of Mycolicibacterium xenopi str. JCM15661T.</title>
        <authorList>
            <person name="Yoshida M."/>
            <person name="Fukano H."/>
            <person name="Asakura T."/>
            <person name="Hoshino Y."/>
        </authorList>
    </citation>
    <scope>NUCLEOTIDE SEQUENCE [LARGE SCALE GENOMIC DNA]</scope>
    <source>
        <strain evidence="1 2">JCM 15661T</strain>
    </source>
</reference>
<sequence length="113" mass="12097">MRVYPRTASVVIRYSPAACDTAAVLSAITDAQHTPAASVPAHAPRSADFGNGGIVDKVTGGIGRTQLRLRHGVPDHPPEIERRLEASKKIDTVVFDKTGTRTRAQIQLADETP</sequence>
<accession>A0AAD1H2T5</accession>
<dbReference type="KEGG" id="mxe:MYXE_22590"/>
<gene>
    <name evidence="1" type="ORF">MYXE_22590</name>
</gene>
<protein>
    <submittedName>
        <fullName evidence="1">Uncharacterized protein</fullName>
    </submittedName>
</protein>
<dbReference type="AlphaFoldDB" id="A0AAD1H2T5"/>
<proteinExistence type="predicted"/>
<dbReference type="EMBL" id="AP022314">
    <property type="protein sequence ID" value="BBU22469.1"/>
    <property type="molecule type" value="Genomic_DNA"/>
</dbReference>
<dbReference type="Proteomes" id="UP000464624">
    <property type="component" value="Chromosome"/>
</dbReference>
<evidence type="ECO:0000313" key="2">
    <source>
        <dbReference type="Proteomes" id="UP000464624"/>
    </source>
</evidence>
<name>A0AAD1H2T5_MYCXE</name>
<evidence type="ECO:0000313" key="1">
    <source>
        <dbReference type="EMBL" id="BBU22469.1"/>
    </source>
</evidence>
<organism evidence="1 2">
    <name type="scientific">Mycobacterium xenopi</name>
    <dbReference type="NCBI Taxonomy" id="1789"/>
    <lineage>
        <taxon>Bacteria</taxon>
        <taxon>Bacillati</taxon>
        <taxon>Actinomycetota</taxon>
        <taxon>Actinomycetes</taxon>
        <taxon>Mycobacteriales</taxon>
        <taxon>Mycobacteriaceae</taxon>
        <taxon>Mycobacterium</taxon>
    </lineage>
</organism>